<evidence type="ECO:0000256" key="3">
    <source>
        <dbReference type="ARBA" id="ARBA00023172"/>
    </source>
</evidence>
<feature type="domain" description="Tyr recombinase" evidence="5">
    <location>
        <begin position="170"/>
        <end position="290"/>
    </location>
</feature>
<keyword evidence="2 4" id="KW-0238">DNA-binding</keyword>
<evidence type="ECO:0000259" key="6">
    <source>
        <dbReference type="PROSITE" id="PS51900"/>
    </source>
</evidence>
<dbReference type="PROSITE" id="PS51900">
    <property type="entry name" value="CB"/>
    <property type="match status" value="1"/>
</dbReference>
<dbReference type="EMBL" id="JBHLWH010000025">
    <property type="protein sequence ID" value="MFC0248594.1"/>
    <property type="molecule type" value="Genomic_DNA"/>
</dbReference>
<reference evidence="7 8" key="1">
    <citation type="submission" date="2024-09" db="EMBL/GenBank/DDBJ databases">
        <authorList>
            <person name="Sun Q."/>
            <person name="Mori K."/>
        </authorList>
    </citation>
    <scope>NUCLEOTIDE SEQUENCE [LARGE SCALE GENOMIC DNA]</scope>
    <source>
        <strain evidence="7 8">CCM 7609</strain>
    </source>
</reference>
<organism evidence="7 8">
    <name type="scientific">Citricoccus parietis</name>
    <dbReference type="NCBI Taxonomy" id="592307"/>
    <lineage>
        <taxon>Bacteria</taxon>
        <taxon>Bacillati</taxon>
        <taxon>Actinomycetota</taxon>
        <taxon>Actinomycetes</taxon>
        <taxon>Micrococcales</taxon>
        <taxon>Micrococcaceae</taxon>
        <taxon>Citricoccus</taxon>
    </lineage>
</organism>
<dbReference type="Pfam" id="PF22022">
    <property type="entry name" value="Phage_int_M"/>
    <property type="match status" value="1"/>
</dbReference>
<evidence type="ECO:0000256" key="2">
    <source>
        <dbReference type="ARBA" id="ARBA00023125"/>
    </source>
</evidence>
<accession>A0ABV6F5K6</accession>
<comment type="similarity">
    <text evidence="1">Belongs to the 'phage' integrase family.</text>
</comment>
<dbReference type="InterPro" id="IPR011010">
    <property type="entry name" value="DNA_brk_join_enz"/>
</dbReference>
<dbReference type="RefSeq" id="WP_378041207.1">
    <property type="nucleotide sequence ID" value="NZ_JBHLWH010000025.1"/>
</dbReference>
<gene>
    <name evidence="7" type="ORF">ACFFIO_08765</name>
</gene>
<evidence type="ECO:0000313" key="7">
    <source>
        <dbReference type="EMBL" id="MFC0248594.1"/>
    </source>
</evidence>
<dbReference type="Proteomes" id="UP001589766">
    <property type="component" value="Unassembled WGS sequence"/>
</dbReference>
<dbReference type="PANTHER" id="PTHR30349:SF64">
    <property type="entry name" value="PROPHAGE INTEGRASE INTD-RELATED"/>
    <property type="match status" value="1"/>
</dbReference>
<evidence type="ECO:0000256" key="1">
    <source>
        <dbReference type="ARBA" id="ARBA00008857"/>
    </source>
</evidence>
<dbReference type="SUPFAM" id="SSF56349">
    <property type="entry name" value="DNA breaking-rejoining enzymes"/>
    <property type="match status" value="1"/>
</dbReference>
<dbReference type="InterPro" id="IPR013762">
    <property type="entry name" value="Integrase-like_cat_sf"/>
</dbReference>
<keyword evidence="8" id="KW-1185">Reference proteome</keyword>
<dbReference type="PROSITE" id="PS51898">
    <property type="entry name" value="TYR_RECOMBINASE"/>
    <property type="match status" value="1"/>
</dbReference>
<name>A0ABV6F5K6_9MICC</name>
<dbReference type="InterPro" id="IPR044068">
    <property type="entry name" value="CB"/>
</dbReference>
<dbReference type="InterPro" id="IPR002104">
    <property type="entry name" value="Integrase_catalytic"/>
</dbReference>
<protein>
    <submittedName>
        <fullName evidence="7">Tyrosine-type recombinase/integrase</fullName>
    </submittedName>
</protein>
<keyword evidence="3" id="KW-0233">DNA recombination</keyword>
<dbReference type="InterPro" id="IPR050090">
    <property type="entry name" value="Tyrosine_recombinase_XerCD"/>
</dbReference>
<dbReference type="Gene3D" id="1.10.443.10">
    <property type="entry name" value="Intergrase catalytic core"/>
    <property type="match status" value="1"/>
</dbReference>
<feature type="domain" description="Core-binding (CB)" evidence="6">
    <location>
        <begin position="61"/>
        <end position="149"/>
    </location>
</feature>
<sequence>MAHVRTVPRKTGQAYEVVWKVGSTRKQKTFTVKREADRFALKVENELAAGNSTEPLAGRSKTFREVAEACLDADRPRLKPKTIEGYEDTLRLHIYPTLGTRRIAAVTSQDVEKWVADLRAMPKSNGKPRSETSVRTAYSVLQKIFTYAARHRLISHDPTAAVPKPRTSHYVPNFLTVGEVEEIAGVLDAWNPYGTIVRFAAWTGLRSGELGALRIRDIDLMHKEVRVERTMSWVRGEWLYTAPKSERSKRTVPLLDEGLIAEMKTLLNEHPHRADPDAGLWPGKIRSHAI</sequence>
<evidence type="ECO:0000259" key="5">
    <source>
        <dbReference type="PROSITE" id="PS51898"/>
    </source>
</evidence>
<proteinExistence type="inferred from homology"/>
<evidence type="ECO:0000313" key="8">
    <source>
        <dbReference type="Proteomes" id="UP001589766"/>
    </source>
</evidence>
<dbReference type="PANTHER" id="PTHR30349">
    <property type="entry name" value="PHAGE INTEGRASE-RELATED"/>
    <property type="match status" value="1"/>
</dbReference>
<comment type="caution">
    <text evidence="7">The sequence shown here is derived from an EMBL/GenBank/DDBJ whole genome shotgun (WGS) entry which is preliminary data.</text>
</comment>
<dbReference type="Gene3D" id="1.10.150.130">
    <property type="match status" value="1"/>
</dbReference>
<dbReference type="InterPro" id="IPR053876">
    <property type="entry name" value="Phage_int_M"/>
</dbReference>
<dbReference type="InterPro" id="IPR010998">
    <property type="entry name" value="Integrase_recombinase_N"/>
</dbReference>
<evidence type="ECO:0000256" key="4">
    <source>
        <dbReference type="PROSITE-ProRule" id="PRU01248"/>
    </source>
</evidence>